<protein>
    <submittedName>
        <fullName evidence="2">DIAP2-like protein</fullName>
    </submittedName>
</protein>
<dbReference type="SUPFAM" id="SSF57850">
    <property type="entry name" value="RING/U-box"/>
    <property type="match status" value="1"/>
</dbReference>
<name>A0ABY7EJ68_MYAAR</name>
<keyword evidence="3" id="KW-1185">Reference proteome</keyword>
<dbReference type="InterPro" id="IPR050784">
    <property type="entry name" value="IAP"/>
</dbReference>
<reference evidence="2" key="1">
    <citation type="submission" date="2022-11" db="EMBL/GenBank/DDBJ databases">
        <title>Centuries of genome instability and evolution in soft-shell clam transmissible cancer (bioRxiv).</title>
        <authorList>
            <person name="Hart S.F.M."/>
            <person name="Yonemitsu M.A."/>
            <person name="Giersch R.M."/>
            <person name="Beal B.F."/>
            <person name="Arriagada G."/>
            <person name="Davis B.W."/>
            <person name="Ostrander E.A."/>
            <person name="Goff S.P."/>
            <person name="Metzger M.J."/>
        </authorList>
    </citation>
    <scope>NUCLEOTIDE SEQUENCE</scope>
    <source>
        <strain evidence="2">MELC-2E11</strain>
        <tissue evidence="2">Siphon/mantle</tissue>
    </source>
</reference>
<sequence>MASGYNKNERQQKADTINPIPISLGISTLKPKFQQYALPSKRYESFTESSVPWPLTSPVKVEDLVAAELATVSVATTAAVVSGTGRQGTTRWNSTPSGTRPANTSSSPREKHYIHSVEAGENPDKMPRRSKGSIVKQTPAEDSASLKQAAAEFGYSKDNINIAACIFRKRHDDNNLQSLIEENQRLKDSRNCKICLDNRADVIFLPCGHIVSCPQCSPALYLSLLMSQQMIELEVGCAISLADIDRSHRLGKPKAGALQSSANRPRDVVVKFVSYRARSIFMRSKSKLKDTNFKGVFINEHLTPLRSDIFYLAMQLVKKRAIDIALTFDGTIKIKISTGRVIESRTREISTSANIQQTMPRKFISTVYIIPHTNTYDIIVNPCLA</sequence>
<dbReference type="InterPro" id="IPR013083">
    <property type="entry name" value="Znf_RING/FYVE/PHD"/>
</dbReference>
<dbReference type="EMBL" id="CP111017">
    <property type="protein sequence ID" value="WAR08449.1"/>
    <property type="molecule type" value="Genomic_DNA"/>
</dbReference>
<dbReference type="Gene3D" id="3.30.40.10">
    <property type="entry name" value="Zinc/RING finger domain, C3HC4 (zinc finger)"/>
    <property type="match status" value="1"/>
</dbReference>
<evidence type="ECO:0000313" key="3">
    <source>
        <dbReference type="Proteomes" id="UP001164746"/>
    </source>
</evidence>
<dbReference type="PANTHER" id="PTHR10044">
    <property type="entry name" value="INHIBITOR OF APOPTOSIS"/>
    <property type="match status" value="1"/>
</dbReference>
<dbReference type="PANTHER" id="PTHR10044:SF139">
    <property type="entry name" value="DEATH-ASSOCIATED INHIBITOR OF APOPTOSIS 2"/>
    <property type="match status" value="1"/>
</dbReference>
<feature type="region of interest" description="Disordered" evidence="1">
    <location>
        <begin position="82"/>
        <end position="141"/>
    </location>
</feature>
<organism evidence="2 3">
    <name type="scientific">Mya arenaria</name>
    <name type="common">Soft-shell clam</name>
    <dbReference type="NCBI Taxonomy" id="6604"/>
    <lineage>
        <taxon>Eukaryota</taxon>
        <taxon>Metazoa</taxon>
        <taxon>Spiralia</taxon>
        <taxon>Lophotrochozoa</taxon>
        <taxon>Mollusca</taxon>
        <taxon>Bivalvia</taxon>
        <taxon>Autobranchia</taxon>
        <taxon>Heteroconchia</taxon>
        <taxon>Euheterodonta</taxon>
        <taxon>Imparidentia</taxon>
        <taxon>Neoheterodontei</taxon>
        <taxon>Myida</taxon>
        <taxon>Myoidea</taxon>
        <taxon>Myidae</taxon>
        <taxon>Mya</taxon>
    </lineage>
</organism>
<dbReference type="Gene3D" id="3.30.70.1820">
    <property type="entry name" value="L1 transposable element, RRM domain"/>
    <property type="match status" value="1"/>
</dbReference>
<dbReference type="Proteomes" id="UP001164746">
    <property type="component" value="Chromosome 6"/>
</dbReference>
<evidence type="ECO:0000256" key="1">
    <source>
        <dbReference type="SAM" id="MobiDB-lite"/>
    </source>
</evidence>
<accession>A0ABY7EJ68</accession>
<feature type="compositionally biased region" description="Polar residues" evidence="1">
    <location>
        <begin position="87"/>
        <end position="107"/>
    </location>
</feature>
<proteinExistence type="predicted"/>
<evidence type="ECO:0000313" key="2">
    <source>
        <dbReference type="EMBL" id="WAR08449.1"/>
    </source>
</evidence>
<gene>
    <name evidence="2" type="ORF">MAR_018407</name>
</gene>
<dbReference type="Pfam" id="PF13920">
    <property type="entry name" value="zf-C3HC4_3"/>
    <property type="match status" value="1"/>
</dbReference>